<dbReference type="RefSeq" id="WP_116059171.1">
    <property type="nucleotide sequence ID" value="NZ_QRDZ01000002.1"/>
</dbReference>
<evidence type="ECO:0000313" key="2">
    <source>
        <dbReference type="Proteomes" id="UP000256977"/>
    </source>
</evidence>
<accession>A0A3D9KNR9</accession>
<gene>
    <name evidence="1" type="ORF">DFP98_102260</name>
</gene>
<name>A0A3D9KNR9_9BACL</name>
<dbReference type="SUPFAM" id="SSF56059">
    <property type="entry name" value="Glutathione synthetase ATP-binding domain-like"/>
    <property type="match status" value="1"/>
</dbReference>
<reference evidence="1 2" key="1">
    <citation type="submission" date="2018-07" db="EMBL/GenBank/DDBJ databases">
        <title>Genomic Encyclopedia of Type Strains, Phase III (KMG-III): the genomes of soil and plant-associated and newly described type strains.</title>
        <authorList>
            <person name="Whitman W."/>
        </authorList>
    </citation>
    <scope>NUCLEOTIDE SEQUENCE [LARGE SCALE GENOMIC DNA]</scope>
    <source>
        <strain evidence="1 2">CECT 7287</strain>
    </source>
</reference>
<keyword evidence="2" id="KW-1185">Reference proteome</keyword>
<evidence type="ECO:0000313" key="1">
    <source>
        <dbReference type="EMBL" id="RED87778.1"/>
    </source>
</evidence>
<dbReference type="Pfam" id="PF14398">
    <property type="entry name" value="ATPgrasp_YheCD"/>
    <property type="match status" value="1"/>
</dbReference>
<dbReference type="Gene3D" id="3.30.470.20">
    <property type="entry name" value="ATP-grasp fold, B domain"/>
    <property type="match status" value="1"/>
</dbReference>
<comment type="caution">
    <text evidence="1">The sequence shown here is derived from an EMBL/GenBank/DDBJ whole genome shotgun (WGS) entry which is preliminary data.</text>
</comment>
<dbReference type="InterPro" id="IPR026838">
    <property type="entry name" value="YheC/D"/>
</dbReference>
<sequence length="406" mass="44355">MPAIFQASKTVIGAPSPAELGVLVCERPGWPPFAESRYVKRLSVIAAGLGMQLFAFAPWTWNPRDDSVKGWSWNEQSRDWEPSNRRLPSVVYDRAWPESEEEKLRYRRALKAVQTAKRLVLLNGSLPHKGKVYEMLVKESEFAAYLPPTALYEGASSLALWLRKHNGAAFLKPVAGSQGKRVLAITLDSGGGAALSGRDDRNRPLIRSYDNSAEALRRIDRWIGDRKYLMQPLLDMRSGSGEPYDLRALMQKNRRGRWSLTGIAARIGAPSSVTANLHGGGKAAPAAGTLIAQFGERRGGELLEEIAKLSSSIVTRLEQTFGRFAEIGLDFGIERSGKLWFLEANSKPGRSAMSSAGEGAASAAAEQPLSYAKSILLRLATTDARRSPPGSGCASPGRVIHEFDHL</sequence>
<organism evidence="1 2">
    <name type="scientific">Cohnella phaseoli</name>
    <dbReference type="NCBI Taxonomy" id="456490"/>
    <lineage>
        <taxon>Bacteria</taxon>
        <taxon>Bacillati</taxon>
        <taxon>Bacillota</taxon>
        <taxon>Bacilli</taxon>
        <taxon>Bacillales</taxon>
        <taxon>Paenibacillaceae</taxon>
        <taxon>Cohnella</taxon>
    </lineage>
</organism>
<dbReference type="EMBL" id="QRDZ01000002">
    <property type="protein sequence ID" value="RED87778.1"/>
    <property type="molecule type" value="Genomic_DNA"/>
</dbReference>
<proteinExistence type="predicted"/>
<protein>
    <submittedName>
        <fullName evidence="1">YheC/D-like protein</fullName>
    </submittedName>
</protein>
<dbReference type="AlphaFoldDB" id="A0A3D9KNR9"/>
<dbReference type="OrthoDB" id="7869153at2"/>
<dbReference type="Proteomes" id="UP000256977">
    <property type="component" value="Unassembled WGS sequence"/>
</dbReference>